<organism evidence="10 11">
    <name type="scientific">Clostridium faecium</name>
    <dbReference type="NCBI Taxonomy" id="2762223"/>
    <lineage>
        <taxon>Bacteria</taxon>
        <taxon>Bacillati</taxon>
        <taxon>Bacillota</taxon>
        <taxon>Clostridia</taxon>
        <taxon>Eubacteriales</taxon>
        <taxon>Clostridiaceae</taxon>
        <taxon>Clostridium</taxon>
    </lineage>
</organism>
<evidence type="ECO:0000256" key="5">
    <source>
        <dbReference type="ARBA" id="ARBA00022989"/>
    </source>
</evidence>
<feature type="transmembrane region" description="Helical" evidence="7">
    <location>
        <begin position="241"/>
        <end position="260"/>
    </location>
</feature>
<keyword evidence="3" id="KW-0547">Nucleotide-binding</keyword>
<dbReference type="PROSITE" id="PS00211">
    <property type="entry name" value="ABC_TRANSPORTER_1"/>
    <property type="match status" value="1"/>
</dbReference>
<reference evidence="10 11" key="1">
    <citation type="submission" date="2020-08" db="EMBL/GenBank/DDBJ databases">
        <title>A Genomic Blueprint of the Chicken Gut Microbiome.</title>
        <authorList>
            <person name="Gilroy R."/>
            <person name="Ravi A."/>
            <person name="Getino M."/>
            <person name="Pursley I."/>
            <person name="Horton D.L."/>
            <person name="Alikhan N.-F."/>
            <person name="Baker D."/>
            <person name="Gharbi K."/>
            <person name="Hall N."/>
            <person name="Watson M."/>
            <person name="Adriaenssens E.M."/>
            <person name="Foster-Nyarko E."/>
            <person name="Jarju S."/>
            <person name="Secka A."/>
            <person name="Antonio M."/>
            <person name="Oren A."/>
            <person name="Chaudhuri R."/>
            <person name="La Ragione R.M."/>
            <person name="Hildebrand F."/>
            <person name="Pallen M.J."/>
        </authorList>
    </citation>
    <scope>NUCLEOTIDE SEQUENCE [LARGE SCALE GENOMIC DNA]</scope>
    <source>
        <strain evidence="10 11">N37</strain>
    </source>
</reference>
<accession>A0ABR8YTI4</accession>
<dbReference type="InterPro" id="IPR036640">
    <property type="entry name" value="ABC1_TM_sf"/>
</dbReference>
<dbReference type="InterPro" id="IPR011527">
    <property type="entry name" value="ABC1_TM_dom"/>
</dbReference>
<dbReference type="InterPro" id="IPR003439">
    <property type="entry name" value="ABC_transporter-like_ATP-bd"/>
</dbReference>
<keyword evidence="6 7" id="KW-0472">Membrane</keyword>
<gene>
    <name evidence="10" type="ORF">H9637_10475</name>
</gene>
<evidence type="ECO:0000256" key="7">
    <source>
        <dbReference type="SAM" id="Phobius"/>
    </source>
</evidence>
<evidence type="ECO:0000259" key="9">
    <source>
        <dbReference type="PROSITE" id="PS50929"/>
    </source>
</evidence>
<dbReference type="EMBL" id="JACSQB010000078">
    <property type="protein sequence ID" value="MBD8047457.1"/>
    <property type="molecule type" value="Genomic_DNA"/>
</dbReference>
<feature type="transmembrane region" description="Helical" evidence="7">
    <location>
        <begin position="144"/>
        <end position="176"/>
    </location>
</feature>
<dbReference type="PROSITE" id="PS50929">
    <property type="entry name" value="ABC_TM1F"/>
    <property type="match status" value="1"/>
</dbReference>
<dbReference type="GO" id="GO:0005524">
    <property type="term" value="F:ATP binding"/>
    <property type="evidence" value="ECO:0007669"/>
    <property type="project" value="UniProtKB-KW"/>
</dbReference>
<evidence type="ECO:0000256" key="3">
    <source>
        <dbReference type="ARBA" id="ARBA00022741"/>
    </source>
</evidence>
<dbReference type="SUPFAM" id="SSF90123">
    <property type="entry name" value="ABC transporter transmembrane region"/>
    <property type="match status" value="1"/>
</dbReference>
<evidence type="ECO:0000256" key="2">
    <source>
        <dbReference type="ARBA" id="ARBA00022692"/>
    </source>
</evidence>
<feature type="transmembrane region" description="Helical" evidence="7">
    <location>
        <begin position="59"/>
        <end position="79"/>
    </location>
</feature>
<name>A0ABR8YTI4_9CLOT</name>
<dbReference type="Gene3D" id="3.40.50.300">
    <property type="entry name" value="P-loop containing nucleotide triphosphate hydrolases"/>
    <property type="match status" value="1"/>
</dbReference>
<evidence type="ECO:0000256" key="1">
    <source>
        <dbReference type="ARBA" id="ARBA00004651"/>
    </source>
</evidence>
<evidence type="ECO:0000313" key="10">
    <source>
        <dbReference type="EMBL" id="MBD8047457.1"/>
    </source>
</evidence>
<dbReference type="InterPro" id="IPR027417">
    <property type="entry name" value="P-loop_NTPase"/>
</dbReference>
<keyword evidence="11" id="KW-1185">Reference proteome</keyword>
<dbReference type="Gene3D" id="1.20.1560.10">
    <property type="entry name" value="ABC transporter type 1, transmembrane domain"/>
    <property type="match status" value="1"/>
</dbReference>
<evidence type="ECO:0000313" key="11">
    <source>
        <dbReference type="Proteomes" id="UP000627166"/>
    </source>
</evidence>
<dbReference type="RefSeq" id="WP_191740425.1">
    <property type="nucleotide sequence ID" value="NZ_JACSQB010000078.1"/>
</dbReference>
<evidence type="ECO:0000259" key="8">
    <source>
        <dbReference type="PROSITE" id="PS50893"/>
    </source>
</evidence>
<protein>
    <submittedName>
        <fullName evidence="10">ABC transporter ATP-binding protein</fullName>
    </submittedName>
</protein>
<feature type="domain" description="ABC transporter" evidence="8">
    <location>
        <begin position="332"/>
        <end position="564"/>
    </location>
</feature>
<dbReference type="Pfam" id="PF00005">
    <property type="entry name" value="ABC_tran"/>
    <property type="match status" value="1"/>
</dbReference>
<evidence type="ECO:0000256" key="4">
    <source>
        <dbReference type="ARBA" id="ARBA00022840"/>
    </source>
</evidence>
<dbReference type="SMART" id="SM00382">
    <property type="entry name" value="AAA"/>
    <property type="match status" value="1"/>
</dbReference>
<dbReference type="Pfam" id="PF00664">
    <property type="entry name" value="ABC_membrane"/>
    <property type="match status" value="1"/>
</dbReference>
<dbReference type="Proteomes" id="UP000627166">
    <property type="component" value="Unassembled WGS sequence"/>
</dbReference>
<comment type="subcellular location">
    <subcellularLocation>
        <location evidence="1">Cell membrane</location>
        <topology evidence="1">Multi-pass membrane protein</topology>
    </subcellularLocation>
</comment>
<dbReference type="InterPro" id="IPR017871">
    <property type="entry name" value="ABC_transporter-like_CS"/>
</dbReference>
<keyword evidence="4 10" id="KW-0067">ATP-binding</keyword>
<keyword evidence="2 7" id="KW-0812">Transmembrane</keyword>
<feature type="domain" description="ABC transmembrane type-1" evidence="9">
    <location>
        <begin position="20"/>
        <end position="301"/>
    </location>
</feature>
<dbReference type="InterPro" id="IPR003593">
    <property type="entry name" value="AAA+_ATPase"/>
</dbReference>
<dbReference type="SUPFAM" id="SSF52540">
    <property type="entry name" value="P-loop containing nucleoside triphosphate hydrolases"/>
    <property type="match status" value="1"/>
</dbReference>
<proteinExistence type="predicted"/>
<sequence>MRDRSEYVQQFYKDNKLNFAMSILICILAAIFNIANAFLLQQLIDVAVNGTMDKLKIVILKYVIFMFMFLVICLLKRYFMNNYVEKAMKQYKDYAFNNLLKKNINTFGGNITSKYISIFTNDLNVIETGYIRSATSIFSQSLQFVLAIAAMAYMSFSLMVIVVVASILSIVVSFLFGNSLSKMDQEVSKVNEKFIATVKDMLTGFNVIKSFKVEKEVFTQFKSSNSELENSKKRKNKKAQLIEVILGEAGIALALVTYGMGAYFSIKGFITAGTVVAFIQLLNFVIEPINQLGNLIPARKSSKGLIEKMEKATYFDDNEENKIYINEFSNAISFNNVSFGYEQGIDILKNINIKFEKGKSYVLVGASGSGKSTILNLILGYMDNYRGEILFDNVELRKIKTSSLYELFSVIQQNVFIFDNTIRENIVMFKEYNDKEVNKAVDSASLTNLISEKGYNYVCGEGGKFLSGGEKQRISIARSLIKKSPILIMDEGTSALDVATSQSIEEELAKIKGLTKIVITHKMDKNILSMYDEIIVLNNGTIYEKGSFDELISKEGYFYSLYNLTNMVQHSTVETESCTI</sequence>
<feature type="transmembrane region" description="Helical" evidence="7">
    <location>
        <begin position="20"/>
        <end position="39"/>
    </location>
</feature>
<dbReference type="PROSITE" id="PS50893">
    <property type="entry name" value="ABC_TRANSPORTER_2"/>
    <property type="match status" value="1"/>
</dbReference>
<dbReference type="PANTHER" id="PTHR43394">
    <property type="entry name" value="ATP-DEPENDENT PERMEASE MDL1, MITOCHONDRIAL"/>
    <property type="match status" value="1"/>
</dbReference>
<dbReference type="PANTHER" id="PTHR43394:SF1">
    <property type="entry name" value="ATP-BINDING CASSETTE SUB-FAMILY B MEMBER 10, MITOCHONDRIAL"/>
    <property type="match status" value="1"/>
</dbReference>
<comment type="caution">
    <text evidence="10">The sequence shown here is derived from an EMBL/GenBank/DDBJ whole genome shotgun (WGS) entry which is preliminary data.</text>
</comment>
<evidence type="ECO:0000256" key="6">
    <source>
        <dbReference type="ARBA" id="ARBA00023136"/>
    </source>
</evidence>
<dbReference type="InterPro" id="IPR039421">
    <property type="entry name" value="Type_1_exporter"/>
</dbReference>
<keyword evidence="5 7" id="KW-1133">Transmembrane helix</keyword>